<organism evidence="1 2">
    <name type="scientific">Paracerasibacillus soli</name>
    <dbReference type="NCBI Taxonomy" id="480284"/>
    <lineage>
        <taxon>Bacteria</taxon>
        <taxon>Bacillati</taxon>
        <taxon>Bacillota</taxon>
        <taxon>Bacilli</taxon>
        <taxon>Bacillales</taxon>
        <taxon>Bacillaceae</taxon>
        <taxon>Paracerasibacillus</taxon>
    </lineage>
</organism>
<sequence length="115" mass="13223">MYELKLYLAGGFAPVVDRCVHCASKDSPFAFSIQEGGLLCKNCLFTDDQAIPLTNTIVKLLYTFLNVSLKQVRNVTVKQENIQLLRKILDAYYEQYGGYFLKSKRFLKQMDQLLD</sequence>
<dbReference type="InterPro" id="IPR042242">
    <property type="entry name" value="RecO_C"/>
</dbReference>
<dbReference type="EMBL" id="JAWDIQ010000001">
    <property type="protein sequence ID" value="MDY0408468.1"/>
    <property type="molecule type" value="Genomic_DNA"/>
</dbReference>
<proteinExistence type="predicted"/>
<dbReference type="NCBIfam" id="TIGR00613">
    <property type="entry name" value="reco"/>
    <property type="match status" value="1"/>
</dbReference>
<dbReference type="Proteomes" id="UP001275315">
    <property type="component" value="Unassembled WGS sequence"/>
</dbReference>
<protein>
    <submittedName>
        <fullName evidence="1">DNA repair protein RecO</fullName>
    </submittedName>
</protein>
<dbReference type="InterPro" id="IPR037278">
    <property type="entry name" value="ARFGAP/RecO"/>
</dbReference>
<dbReference type="PANTHER" id="PTHR33991:SF1">
    <property type="entry name" value="DNA REPAIR PROTEIN RECO"/>
    <property type="match status" value="1"/>
</dbReference>
<evidence type="ECO:0000313" key="1">
    <source>
        <dbReference type="EMBL" id="MDY0408468.1"/>
    </source>
</evidence>
<dbReference type="Gene3D" id="1.20.1440.120">
    <property type="entry name" value="Recombination protein O, C-terminal domain"/>
    <property type="match status" value="1"/>
</dbReference>
<dbReference type="InterPro" id="IPR003717">
    <property type="entry name" value="RecO"/>
</dbReference>
<keyword evidence="2" id="KW-1185">Reference proteome</keyword>
<dbReference type="PANTHER" id="PTHR33991">
    <property type="entry name" value="DNA REPAIR PROTEIN RECO"/>
    <property type="match status" value="1"/>
</dbReference>
<gene>
    <name evidence="1" type="primary">recO</name>
    <name evidence="1" type="ORF">RWD45_07745</name>
</gene>
<evidence type="ECO:0000313" key="2">
    <source>
        <dbReference type="Proteomes" id="UP001275315"/>
    </source>
</evidence>
<dbReference type="Pfam" id="PF02565">
    <property type="entry name" value="RecO_C"/>
    <property type="match status" value="1"/>
</dbReference>
<name>A0ABU5CQ20_9BACI</name>
<reference evidence="1 2" key="1">
    <citation type="submission" date="2023-10" db="EMBL/GenBank/DDBJ databases">
        <title>Virgibacillus soli CC-YMP-6 genome.</title>
        <authorList>
            <person name="Miliotis G."/>
            <person name="Sengupta P."/>
            <person name="Hameed A."/>
            <person name="Chuvochina M."/>
            <person name="Mcdonagh F."/>
            <person name="Simpson A.C."/>
            <person name="Singh N.K."/>
            <person name="Rekha P.D."/>
            <person name="Raman K."/>
            <person name="Hugenholtz P."/>
            <person name="Venkateswaran K."/>
        </authorList>
    </citation>
    <scope>NUCLEOTIDE SEQUENCE [LARGE SCALE GENOMIC DNA]</scope>
    <source>
        <strain evidence="1 2">CC-YMP-6</strain>
    </source>
</reference>
<accession>A0ABU5CQ20</accession>
<dbReference type="RefSeq" id="WP_320379201.1">
    <property type="nucleotide sequence ID" value="NZ_JAWDIQ010000001.1"/>
</dbReference>
<comment type="caution">
    <text evidence="1">The sequence shown here is derived from an EMBL/GenBank/DDBJ whole genome shotgun (WGS) entry which is preliminary data.</text>
</comment>
<dbReference type="SUPFAM" id="SSF57863">
    <property type="entry name" value="ArfGap/RecO-like zinc finger"/>
    <property type="match status" value="1"/>
</dbReference>